<keyword evidence="7" id="KW-0274">FAD</keyword>
<keyword evidence="10" id="KW-0503">Monooxygenase</keyword>
<proteinExistence type="inferred from homology"/>
<evidence type="ECO:0000256" key="13">
    <source>
        <dbReference type="ARBA" id="ARBA00032493"/>
    </source>
</evidence>
<comment type="pathway">
    <text evidence="2">Siderophore biosynthesis.</text>
</comment>
<reference evidence="16 17" key="1">
    <citation type="journal article" date="2019" name="Int. J. Syst. Evol. Microbiol.">
        <title>The Global Catalogue of Microorganisms (GCM) 10K type strain sequencing project: providing services to taxonomists for standard genome sequencing and annotation.</title>
        <authorList>
            <consortium name="The Broad Institute Genomics Platform"/>
            <consortium name="The Broad Institute Genome Sequencing Center for Infectious Disease"/>
            <person name="Wu L."/>
            <person name="Ma J."/>
        </authorList>
    </citation>
    <scope>NUCLEOTIDE SEQUENCE [LARGE SCALE GENOMIC DNA]</scope>
    <source>
        <strain evidence="16 17">JCM 3053</strain>
    </source>
</reference>
<evidence type="ECO:0000256" key="14">
    <source>
        <dbReference type="ARBA" id="ARBA00032738"/>
    </source>
</evidence>
<name>A0ABN3DJN6_9ACTN</name>
<accession>A0ABN3DJN6</accession>
<dbReference type="Proteomes" id="UP001501474">
    <property type="component" value="Unassembled WGS sequence"/>
</dbReference>
<evidence type="ECO:0000256" key="10">
    <source>
        <dbReference type="ARBA" id="ARBA00023033"/>
    </source>
</evidence>
<keyword evidence="9" id="KW-0560">Oxidoreductase</keyword>
<evidence type="ECO:0000256" key="6">
    <source>
        <dbReference type="ARBA" id="ARBA00022630"/>
    </source>
</evidence>
<dbReference type="RefSeq" id="WP_234845387.1">
    <property type="nucleotide sequence ID" value="NZ_BAAART010000060.1"/>
</dbReference>
<dbReference type="EMBL" id="BAAART010000060">
    <property type="protein sequence ID" value="GAA2233303.1"/>
    <property type="molecule type" value="Genomic_DNA"/>
</dbReference>
<dbReference type="SUPFAM" id="SSF51905">
    <property type="entry name" value="FAD/NAD(P)-binding domain"/>
    <property type="match status" value="2"/>
</dbReference>
<evidence type="ECO:0000256" key="15">
    <source>
        <dbReference type="ARBA" id="ARBA00048407"/>
    </source>
</evidence>
<comment type="caution">
    <text evidence="16">The sequence shown here is derived from an EMBL/GenBank/DDBJ whole genome shotgun (WGS) entry which is preliminary data.</text>
</comment>
<dbReference type="Gene3D" id="3.50.50.60">
    <property type="entry name" value="FAD/NAD(P)-binding domain"/>
    <property type="match status" value="1"/>
</dbReference>
<keyword evidence="6" id="KW-0285">Flavoprotein</keyword>
<organism evidence="16 17">
    <name type="scientific">Streptomyces indiaensis</name>
    <dbReference type="NCBI Taxonomy" id="284033"/>
    <lineage>
        <taxon>Bacteria</taxon>
        <taxon>Bacillati</taxon>
        <taxon>Actinomycetota</taxon>
        <taxon>Actinomycetes</taxon>
        <taxon>Kitasatosporales</taxon>
        <taxon>Streptomycetaceae</taxon>
        <taxon>Streptomyces</taxon>
    </lineage>
</organism>
<evidence type="ECO:0000256" key="11">
    <source>
        <dbReference type="ARBA" id="ARBA00029939"/>
    </source>
</evidence>
<dbReference type="PANTHER" id="PTHR42802:SF1">
    <property type="entry name" value="L-ORNITHINE N(5)-MONOOXYGENASE"/>
    <property type="match status" value="1"/>
</dbReference>
<keyword evidence="17" id="KW-1185">Reference proteome</keyword>
<evidence type="ECO:0000313" key="16">
    <source>
        <dbReference type="EMBL" id="GAA2233303.1"/>
    </source>
</evidence>
<comment type="cofactor">
    <cofactor evidence="1">
        <name>FAD</name>
        <dbReference type="ChEBI" id="CHEBI:57692"/>
    </cofactor>
</comment>
<evidence type="ECO:0000256" key="7">
    <source>
        <dbReference type="ARBA" id="ARBA00022827"/>
    </source>
</evidence>
<dbReference type="PRINTS" id="PR00368">
    <property type="entry name" value="FADPNR"/>
</dbReference>
<evidence type="ECO:0000256" key="8">
    <source>
        <dbReference type="ARBA" id="ARBA00022857"/>
    </source>
</evidence>
<sequence length="451" mass="49663">MSQVLPDDASPVHDLIGIGFGPSNVAMAIALREHNARVGRQEAVTAHFFEQQPRFGWHRGMLIDDATMQVSFLKDLVTLRNPASEYSFLCYLQSKGRLIDFINHKNLFPLRVEFHDYFEWAAAQVDDMVSYGHEVVGVAPVTRDGVVDHLEVTVRSGGGLEIHRARNLVIGTGLRPLVPEGVERGERVWHNSELLAKVDELEGTSPSRFVVVGAGQSAAENVAYLHRRFPGAEVCAVFSRYGYSPADDSSFANRIFDPQAVDEYFAAPEDVKRQLMDYHGNTNYSVVDIDLIDDLYRQSYQEKVLGTERLRFLNVSRLTGVKETPSSVRATVTSLVTGEDTDLDADVVVLATGYSPVDPTSLLGEVADHCLRDDEGRVRVERDWRIATDPALRCGIYLQGGTEHTHGITSSLLSNTAVRVGEILDSLLGRGAEAAADRRHTLADGTGSAAR</sequence>
<protein>
    <recommendedName>
        <fullName evidence="5">L-lysine N6-monooxygenase MbtG</fullName>
        <ecNumber evidence="4">1.14.13.59</ecNumber>
    </recommendedName>
    <alternativeName>
        <fullName evidence="14">Lysine 6-N-hydroxylase</fullName>
    </alternativeName>
    <alternativeName>
        <fullName evidence="13">Lysine N6-hydroxylase</fullName>
    </alternativeName>
    <alternativeName>
        <fullName evidence="11">Lysine-N-oxygenase</fullName>
    </alternativeName>
    <alternativeName>
        <fullName evidence="12">Mycobactin synthase protein G</fullName>
    </alternativeName>
</protein>
<evidence type="ECO:0000256" key="2">
    <source>
        <dbReference type="ARBA" id="ARBA00004924"/>
    </source>
</evidence>
<dbReference type="InterPro" id="IPR025700">
    <property type="entry name" value="Lys/Orn_oxygenase"/>
</dbReference>
<gene>
    <name evidence="16" type="ORF">GCM10010104_29620</name>
</gene>
<dbReference type="EC" id="1.14.13.59" evidence="4"/>
<dbReference type="PANTHER" id="PTHR42802">
    <property type="entry name" value="MONOOXYGENASE"/>
    <property type="match status" value="1"/>
</dbReference>
<dbReference type="Pfam" id="PF13434">
    <property type="entry name" value="Lys_Orn_oxgnase"/>
    <property type="match status" value="1"/>
</dbReference>
<evidence type="ECO:0000256" key="1">
    <source>
        <dbReference type="ARBA" id="ARBA00001974"/>
    </source>
</evidence>
<keyword evidence="8" id="KW-0521">NADP</keyword>
<evidence type="ECO:0000256" key="4">
    <source>
        <dbReference type="ARBA" id="ARBA00013076"/>
    </source>
</evidence>
<evidence type="ECO:0000256" key="3">
    <source>
        <dbReference type="ARBA" id="ARBA00007588"/>
    </source>
</evidence>
<comment type="catalytic activity">
    <reaction evidence="15">
        <text>L-lysine + NADPH + O2 = N(6)-hydroxy-L-lysine + NADP(+) + H2O</text>
        <dbReference type="Rhea" id="RHEA:23228"/>
        <dbReference type="ChEBI" id="CHEBI:15377"/>
        <dbReference type="ChEBI" id="CHEBI:15379"/>
        <dbReference type="ChEBI" id="CHEBI:32551"/>
        <dbReference type="ChEBI" id="CHEBI:57783"/>
        <dbReference type="ChEBI" id="CHEBI:57820"/>
        <dbReference type="ChEBI" id="CHEBI:58349"/>
        <dbReference type="EC" id="1.14.13.59"/>
    </reaction>
</comment>
<evidence type="ECO:0000313" key="17">
    <source>
        <dbReference type="Proteomes" id="UP001501474"/>
    </source>
</evidence>
<comment type="similarity">
    <text evidence="3">Belongs to the lysine N(6)-hydroxylase/L-ornithine N(5)-oxygenase family.</text>
</comment>
<evidence type="ECO:0000256" key="12">
    <source>
        <dbReference type="ARBA" id="ARBA00031158"/>
    </source>
</evidence>
<dbReference type="InterPro" id="IPR036188">
    <property type="entry name" value="FAD/NAD-bd_sf"/>
</dbReference>
<evidence type="ECO:0000256" key="9">
    <source>
        <dbReference type="ARBA" id="ARBA00023002"/>
    </source>
</evidence>
<evidence type="ECO:0000256" key="5">
    <source>
        <dbReference type="ARBA" id="ARBA00016406"/>
    </source>
</evidence>